<sequence length="100" mass="11095">MVNYVLKEEHGKKIAVILNEFGEEVGVERAMITEGDALVEEWVELPNGCICCTVKSSFVQALEQLITQRHRAFKMQVRLYVGGDDRPCKSWSGGIPALAG</sequence>
<dbReference type="AlphaFoldDB" id="A0AA38GUZ0"/>
<dbReference type="Proteomes" id="UP000824469">
    <property type="component" value="Unassembled WGS sequence"/>
</dbReference>
<accession>A0AA38GUZ0</accession>
<dbReference type="GO" id="GO:0005737">
    <property type="term" value="C:cytoplasm"/>
    <property type="evidence" value="ECO:0007669"/>
    <property type="project" value="TreeGrafter"/>
</dbReference>
<evidence type="ECO:0000313" key="2">
    <source>
        <dbReference type="EMBL" id="KAH9329581.1"/>
    </source>
</evidence>
<dbReference type="PANTHER" id="PTHR13748:SF31">
    <property type="entry name" value="ZINC-REGULATED GTPASE METALLOPROTEIN ACTIVATOR 1A-RELATED"/>
    <property type="match status" value="1"/>
</dbReference>
<dbReference type="InterPro" id="IPR051316">
    <property type="entry name" value="Zinc-reg_GTPase_activator"/>
</dbReference>
<dbReference type="PANTHER" id="PTHR13748">
    <property type="entry name" value="COBW-RELATED"/>
    <property type="match status" value="1"/>
</dbReference>
<keyword evidence="3" id="KW-1185">Reference proteome</keyword>
<evidence type="ECO:0000259" key="1">
    <source>
        <dbReference type="Pfam" id="PF02492"/>
    </source>
</evidence>
<reference evidence="2 3" key="1">
    <citation type="journal article" date="2021" name="Nat. Plants">
        <title>The Taxus genome provides insights into paclitaxel biosynthesis.</title>
        <authorList>
            <person name="Xiong X."/>
            <person name="Gou J."/>
            <person name="Liao Q."/>
            <person name="Li Y."/>
            <person name="Zhou Q."/>
            <person name="Bi G."/>
            <person name="Li C."/>
            <person name="Du R."/>
            <person name="Wang X."/>
            <person name="Sun T."/>
            <person name="Guo L."/>
            <person name="Liang H."/>
            <person name="Lu P."/>
            <person name="Wu Y."/>
            <person name="Zhang Z."/>
            <person name="Ro D.K."/>
            <person name="Shang Y."/>
            <person name="Huang S."/>
            <person name="Yan J."/>
        </authorList>
    </citation>
    <scope>NUCLEOTIDE SEQUENCE [LARGE SCALE GENOMIC DNA]</scope>
    <source>
        <strain evidence="2">Ta-2019</strain>
    </source>
</reference>
<dbReference type="EMBL" id="JAHRHJ020000001">
    <property type="protein sequence ID" value="KAH9329581.1"/>
    <property type="molecule type" value="Genomic_DNA"/>
</dbReference>
<name>A0AA38GUZ0_TAXCH</name>
<dbReference type="InterPro" id="IPR027417">
    <property type="entry name" value="P-loop_NTPase"/>
</dbReference>
<dbReference type="Pfam" id="PF02492">
    <property type="entry name" value="cobW"/>
    <property type="match status" value="1"/>
</dbReference>
<dbReference type="InterPro" id="IPR003495">
    <property type="entry name" value="CobW/HypB/UreG_nucleotide-bd"/>
</dbReference>
<evidence type="ECO:0000313" key="3">
    <source>
        <dbReference type="Proteomes" id="UP000824469"/>
    </source>
</evidence>
<dbReference type="Gene3D" id="3.40.50.300">
    <property type="entry name" value="P-loop containing nucleotide triphosphate hydrolases"/>
    <property type="match status" value="1"/>
</dbReference>
<feature type="domain" description="CobW/HypB/UreG nucleotide-binding" evidence="1">
    <location>
        <begin position="1"/>
        <end position="70"/>
    </location>
</feature>
<protein>
    <recommendedName>
        <fullName evidence="1">CobW/HypB/UreG nucleotide-binding domain-containing protein</fullName>
    </recommendedName>
</protein>
<organism evidence="2 3">
    <name type="scientific">Taxus chinensis</name>
    <name type="common">Chinese yew</name>
    <name type="synonym">Taxus wallichiana var. chinensis</name>
    <dbReference type="NCBI Taxonomy" id="29808"/>
    <lineage>
        <taxon>Eukaryota</taxon>
        <taxon>Viridiplantae</taxon>
        <taxon>Streptophyta</taxon>
        <taxon>Embryophyta</taxon>
        <taxon>Tracheophyta</taxon>
        <taxon>Spermatophyta</taxon>
        <taxon>Pinopsida</taxon>
        <taxon>Pinidae</taxon>
        <taxon>Conifers II</taxon>
        <taxon>Cupressales</taxon>
        <taxon>Taxaceae</taxon>
        <taxon>Taxus</taxon>
    </lineage>
</organism>
<proteinExistence type="predicted"/>
<comment type="caution">
    <text evidence="2">The sequence shown here is derived from an EMBL/GenBank/DDBJ whole genome shotgun (WGS) entry which is preliminary data.</text>
</comment>
<gene>
    <name evidence="2" type="ORF">KI387_001689</name>
</gene>